<evidence type="ECO:0000256" key="2">
    <source>
        <dbReference type="ARBA" id="ARBA00022679"/>
    </source>
</evidence>
<reference evidence="10" key="1">
    <citation type="journal article" date="2019" name="Int. J. Syst. Evol. Microbiol.">
        <title>The Global Catalogue of Microorganisms (GCM) 10K type strain sequencing project: providing services to taxonomists for standard genome sequencing and annotation.</title>
        <authorList>
            <consortium name="The Broad Institute Genomics Platform"/>
            <consortium name="The Broad Institute Genome Sequencing Center for Infectious Disease"/>
            <person name="Wu L."/>
            <person name="Ma J."/>
        </authorList>
    </citation>
    <scope>NUCLEOTIDE SEQUENCE [LARGE SCALE GENOMIC DNA]</scope>
    <source>
        <strain evidence="10">DFY28</strain>
    </source>
</reference>
<gene>
    <name evidence="9" type="primary">holA</name>
    <name evidence="9" type="ORF">ACFPWU_08525</name>
</gene>
<dbReference type="RefSeq" id="WP_128220004.1">
    <property type="nucleotide sequence ID" value="NZ_CP034929.1"/>
</dbReference>
<evidence type="ECO:0000256" key="7">
    <source>
        <dbReference type="ARBA" id="ARBA00049244"/>
    </source>
</evidence>
<keyword evidence="5" id="KW-0239">DNA-directed DNA polymerase</keyword>
<accession>A0ABW1QZ90</accession>
<evidence type="ECO:0000256" key="5">
    <source>
        <dbReference type="ARBA" id="ARBA00022932"/>
    </source>
</evidence>
<keyword evidence="2 9" id="KW-0808">Transferase</keyword>
<proteinExistence type="inferred from homology"/>
<dbReference type="EMBL" id="JBHSQI010000004">
    <property type="protein sequence ID" value="MFC6153706.1"/>
    <property type="molecule type" value="Genomic_DNA"/>
</dbReference>
<dbReference type="NCBIfam" id="TIGR01128">
    <property type="entry name" value="holA"/>
    <property type="match status" value="1"/>
</dbReference>
<comment type="similarity">
    <text evidence="6">Belongs to the DNA polymerase HolA subunit family.</text>
</comment>
<evidence type="ECO:0000313" key="10">
    <source>
        <dbReference type="Proteomes" id="UP001596098"/>
    </source>
</evidence>
<dbReference type="Proteomes" id="UP001596098">
    <property type="component" value="Unassembled WGS sequence"/>
</dbReference>
<evidence type="ECO:0000256" key="6">
    <source>
        <dbReference type="ARBA" id="ARBA00034754"/>
    </source>
</evidence>
<sequence>MAAAPKNSVPTGVQNVSAQQVLGRITLVTGKEEFLNERAVTSVRRAVMAFDSEAEFSEALASTLTASSLEEMSAPSLFSSTRCAVVRGLEDLPDDLYDRVLAYAAAPVEDVALVLMHGGGSKGSGLLNKLRKAATVTEVKAAEVKYASGFQEFARSEFAALGARVAPEAAEFLVAAVGQDLRSLAAAAHQLVSDFPGESIGMDVVKRYFGGRAEAKSFAVADAVMVGNTDAAIEELRWALDGGTPGVLVTSALAGAVRAVAKFLGTSSRGAREADLARDLGVPPWKVKSIRSQARGWDDVQISAALRAVAAADADIKGAGYDAHYTLERLVLTLTELRRGSR</sequence>
<evidence type="ECO:0000256" key="3">
    <source>
        <dbReference type="ARBA" id="ARBA00022695"/>
    </source>
</evidence>
<comment type="caution">
    <text evidence="9">The sequence shown here is derived from an EMBL/GenBank/DDBJ whole genome shotgun (WGS) entry which is preliminary data.</text>
</comment>
<dbReference type="EC" id="2.7.7.7" evidence="1"/>
<evidence type="ECO:0000313" key="9">
    <source>
        <dbReference type="EMBL" id="MFC6153706.1"/>
    </source>
</evidence>
<keyword evidence="4" id="KW-0235">DNA replication</keyword>
<dbReference type="InterPro" id="IPR005790">
    <property type="entry name" value="DNA_polIII_delta"/>
</dbReference>
<dbReference type="InterPro" id="IPR008921">
    <property type="entry name" value="DNA_pol3_clamp-load_cplx_C"/>
</dbReference>
<keyword evidence="10" id="KW-1185">Reference proteome</keyword>
<dbReference type="InterPro" id="IPR027417">
    <property type="entry name" value="P-loop_NTPase"/>
</dbReference>
<dbReference type="PANTHER" id="PTHR34388">
    <property type="entry name" value="DNA POLYMERASE III SUBUNIT DELTA"/>
    <property type="match status" value="1"/>
</dbReference>
<evidence type="ECO:0000256" key="1">
    <source>
        <dbReference type="ARBA" id="ARBA00012417"/>
    </source>
</evidence>
<dbReference type="InterPro" id="IPR048466">
    <property type="entry name" value="DNA_pol3_delta-like_C"/>
</dbReference>
<dbReference type="SUPFAM" id="SSF48019">
    <property type="entry name" value="post-AAA+ oligomerization domain-like"/>
    <property type="match status" value="1"/>
</dbReference>
<evidence type="ECO:0000256" key="4">
    <source>
        <dbReference type="ARBA" id="ARBA00022705"/>
    </source>
</evidence>
<evidence type="ECO:0000259" key="8">
    <source>
        <dbReference type="Pfam" id="PF21694"/>
    </source>
</evidence>
<feature type="domain" description="DNA polymerase III delta subunit-like C-terminal" evidence="8">
    <location>
        <begin position="215"/>
        <end position="333"/>
    </location>
</feature>
<dbReference type="GO" id="GO:0003887">
    <property type="term" value="F:DNA-directed DNA polymerase activity"/>
    <property type="evidence" value="ECO:0007669"/>
    <property type="project" value="UniProtKB-EC"/>
</dbReference>
<protein>
    <recommendedName>
        <fullName evidence="1">DNA-directed DNA polymerase</fullName>
        <ecNumber evidence="1">2.7.7.7</ecNumber>
    </recommendedName>
</protein>
<dbReference type="Gene3D" id="1.20.272.10">
    <property type="match status" value="1"/>
</dbReference>
<keyword evidence="3 9" id="KW-0548">Nucleotidyltransferase</keyword>
<dbReference type="Pfam" id="PF21694">
    <property type="entry name" value="DNA_pol3_delta_C"/>
    <property type="match status" value="1"/>
</dbReference>
<dbReference type="Gene3D" id="3.40.50.300">
    <property type="entry name" value="P-loop containing nucleotide triphosphate hydrolases"/>
    <property type="match status" value="1"/>
</dbReference>
<dbReference type="PANTHER" id="PTHR34388:SF1">
    <property type="entry name" value="DNA POLYMERASE III SUBUNIT DELTA"/>
    <property type="match status" value="1"/>
</dbReference>
<name>A0ABW1QZ90_9ACTN</name>
<organism evidence="9 10">
    <name type="scientific">Nocardioides yefusunii</name>
    <dbReference type="NCBI Taxonomy" id="2500546"/>
    <lineage>
        <taxon>Bacteria</taxon>
        <taxon>Bacillati</taxon>
        <taxon>Actinomycetota</taxon>
        <taxon>Actinomycetes</taxon>
        <taxon>Propionibacteriales</taxon>
        <taxon>Nocardioidaceae</taxon>
        <taxon>Nocardioides</taxon>
    </lineage>
</organism>
<comment type="catalytic activity">
    <reaction evidence="7">
        <text>DNA(n) + a 2'-deoxyribonucleoside 5'-triphosphate = DNA(n+1) + diphosphate</text>
        <dbReference type="Rhea" id="RHEA:22508"/>
        <dbReference type="Rhea" id="RHEA-COMP:17339"/>
        <dbReference type="Rhea" id="RHEA-COMP:17340"/>
        <dbReference type="ChEBI" id="CHEBI:33019"/>
        <dbReference type="ChEBI" id="CHEBI:61560"/>
        <dbReference type="ChEBI" id="CHEBI:173112"/>
        <dbReference type="EC" id="2.7.7.7"/>
    </reaction>
</comment>